<sequence>MLNDMPALTHEQQQQAVERIQALMAEGMSSGAAIAQVARELRVDHTGERVPLRWEEEGDTEAHETPSARAETDPYDSNPDDD</sequence>
<keyword evidence="4" id="KW-1185">Reference proteome</keyword>
<evidence type="ECO:0000256" key="1">
    <source>
        <dbReference type="HAMAP-Rule" id="MF_00507"/>
    </source>
</evidence>
<dbReference type="InterPro" id="IPR005371">
    <property type="entry name" value="UPF0181"/>
</dbReference>
<dbReference type="EMBL" id="JAFJYC010000002">
    <property type="protein sequence ID" value="MBT9433046.1"/>
    <property type="molecule type" value="Genomic_DNA"/>
</dbReference>
<evidence type="ECO:0000313" key="3">
    <source>
        <dbReference type="EMBL" id="MBT9433046.1"/>
    </source>
</evidence>
<dbReference type="HAMAP" id="MF_00507">
    <property type="entry name" value="UPF0181"/>
    <property type="match status" value="1"/>
</dbReference>
<evidence type="ECO:0000313" key="4">
    <source>
        <dbReference type="Proteomes" id="UP000811282"/>
    </source>
</evidence>
<dbReference type="NCBIfam" id="NF003476">
    <property type="entry name" value="PRK05114.1"/>
    <property type="match status" value="1"/>
</dbReference>
<comment type="similarity">
    <text evidence="1">Belongs to the UPF0181 family.</text>
</comment>
<feature type="compositionally biased region" description="Basic and acidic residues" evidence="2">
    <location>
        <begin position="48"/>
        <end position="72"/>
    </location>
</feature>
<reference evidence="3 4" key="1">
    <citation type="journal article" date="2021" name="Genome Biol. Evol.">
        <title>The evolution of interdependence in a four-way mealybug symbiosis.</title>
        <authorList>
            <person name="Garber A.I."/>
            <person name="Kupper M."/>
            <person name="Laetsch D.R."/>
            <person name="Weldon S.R."/>
            <person name="Ladinsky M.S."/>
            <person name="Bjorkman P.J."/>
            <person name="McCutcheon J.P."/>
        </authorList>
    </citation>
    <scope>NUCLEOTIDE SEQUENCE [LARGE SCALE GENOMIC DNA]</scope>
    <source>
        <strain evidence="3">SOD</strain>
    </source>
</reference>
<feature type="region of interest" description="Disordered" evidence="2">
    <location>
        <begin position="48"/>
        <end position="82"/>
    </location>
</feature>
<organism evidence="3 4">
    <name type="scientific">Candidatus Sodalis endolongispinus</name>
    <dbReference type="NCBI Taxonomy" id="2812662"/>
    <lineage>
        <taxon>Bacteria</taxon>
        <taxon>Pseudomonadati</taxon>
        <taxon>Pseudomonadota</taxon>
        <taxon>Gammaproteobacteria</taxon>
        <taxon>Enterobacterales</taxon>
        <taxon>Bruguierivoracaceae</taxon>
        <taxon>Sodalis</taxon>
    </lineage>
</organism>
<gene>
    <name evidence="3" type="ORF">JZM24_14585</name>
</gene>
<comment type="caution">
    <text evidence="3">The sequence shown here is derived from an EMBL/GenBank/DDBJ whole genome shotgun (WGS) entry which is preliminary data.</text>
</comment>
<name>A0ABS5YGL0_9GAMM</name>
<evidence type="ECO:0000256" key="2">
    <source>
        <dbReference type="SAM" id="MobiDB-lite"/>
    </source>
</evidence>
<protein>
    <recommendedName>
        <fullName evidence="1">UPF0181 protein JZM24_14585</fullName>
    </recommendedName>
</protein>
<proteinExistence type="inferred from homology"/>
<dbReference type="Proteomes" id="UP000811282">
    <property type="component" value="Unassembled WGS sequence"/>
</dbReference>
<dbReference type="Pfam" id="PF03701">
    <property type="entry name" value="UPF0181"/>
    <property type="match status" value="1"/>
</dbReference>
<accession>A0ABS5YGL0</accession>